<keyword evidence="2" id="KW-1185">Reference proteome</keyword>
<gene>
    <name evidence="1" type="ORF">U0070_021891</name>
</gene>
<accession>A0AAW0HS83</accession>
<dbReference type="AlphaFoldDB" id="A0AAW0HS83"/>
<comment type="caution">
    <text evidence="1">The sequence shown here is derived from an EMBL/GenBank/DDBJ whole genome shotgun (WGS) entry which is preliminary data.</text>
</comment>
<reference evidence="1 2" key="1">
    <citation type="journal article" date="2023" name="bioRxiv">
        <title>Conserved and derived expression patterns and positive selection on dental genes reveal complex evolutionary context of ever-growing rodent molars.</title>
        <authorList>
            <person name="Calamari Z.T."/>
            <person name="Song A."/>
            <person name="Cohen E."/>
            <person name="Akter M."/>
            <person name="Roy R.D."/>
            <person name="Hallikas O."/>
            <person name="Christensen M.M."/>
            <person name="Li P."/>
            <person name="Marangoni P."/>
            <person name="Jernvall J."/>
            <person name="Klein O.D."/>
        </authorList>
    </citation>
    <scope>NUCLEOTIDE SEQUENCE [LARGE SCALE GENOMIC DNA]</scope>
    <source>
        <strain evidence="1">V071</strain>
    </source>
</reference>
<dbReference type="Proteomes" id="UP001488838">
    <property type="component" value="Unassembled WGS sequence"/>
</dbReference>
<feature type="non-terminal residue" evidence="1">
    <location>
        <position position="152"/>
    </location>
</feature>
<sequence length="152" mass="16766">MKNAVNPLDENSAGLGQLWGGLARDPLAPSRAWVALLPSEERETISLTVLSSVGRQLPSDRVSLCGLFTILMSHPEYLGCTHVLLYPAPTSDLYNPAILPSIRCHSFLRTSDCCVFSSLTTKPSVTSLHAQLLPKRDSFSFNAHSWHLLSYW</sequence>
<proteinExistence type="predicted"/>
<dbReference type="EMBL" id="JBBHLL010000356">
    <property type="protein sequence ID" value="KAK7805020.1"/>
    <property type="molecule type" value="Genomic_DNA"/>
</dbReference>
<protein>
    <submittedName>
        <fullName evidence="1">Uncharacterized protein</fullName>
    </submittedName>
</protein>
<evidence type="ECO:0000313" key="2">
    <source>
        <dbReference type="Proteomes" id="UP001488838"/>
    </source>
</evidence>
<evidence type="ECO:0000313" key="1">
    <source>
        <dbReference type="EMBL" id="KAK7805020.1"/>
    </source>
</evidence>
<name>A0AAW0HS83_MYOGA</name>
<organism evidence="1 2">
    <name type="scientific">Myodes glareolus</name>
    <name type="common">Bank vole</name>
    <name type="synonym">Clethrionomys glareolus</name>
    <dbReference type="NCBI Taxonomy" id="447135"/>
    <lineage>
        <taxon>Eukaryota</taxon>
        <taxon>Metazoa</taxon>
        <taxon>Chordata</taxon>
        <taxon>Craniata</taxon>
        <taxon>Vertebrata</taxon>
        <taxon>Euteleostomi</taxon>
        <taxon>Mammalia</taxon>
        <taxon>Eutheria</taxon>
        <taxon>Euarchontoglires</taxon>
        <taxon>Glires</taxon>
        <taxon>Rodentia</taxon>
        <taxon>Myomorpha</taxon>
        <taxon>Muroidea</taxon>
        <taxon>Cricetidae</taxon>
        <taxon>Arvicolinae</taxon>
        <taxon>Myodes</taxon>
    </lineage>
</organism>